<name>A0AA38CE83_TAXCH</name>
<dbReference type="Proteomes" id="UP000824469">
    <property type="component" value="Unassembled WGS sequence"/>
</dbReference>
<sequence>RTLKDPAKGRSRRSEVTGVPGSVLGRPGAPRGTLVYNLGALITVNAQNLQL</sequence>
<feature type="non-terminal residue" evidence="2">
    <location>
        <position position="51"/>
    </location>
</feature>
<protein>
    <submittedName>
        <fullName evidence="2">Uncharacterized protein</fullName>
    </submittedName>
</protein>
<evidence type="ECO:0000313" key="2">
    <source>
        <dbReference type="EMBL" id="KAH9295192.1"/>
    </source>
</evidence>
<comment type="caution">
    <text evidence="2">The sequence shown here is derived from an EMBL/GenBank/DDBJ whole genome shotgun (WGS) entry which is preliminary data.</text>
</comment>
<gene>
    <name evidence="2" type="ORF">KI387_038780</name>
</gene>
<feature type="non-terminal residue" evidence="2">
    <location>
        <position position="1"/>
    </location>
</feature>
<accession>A0AA38CE83</accession>
<keyword evidence="3" id="KW-1185">Reference proteome</keyword>
<feature type="compositionally biased region" description="Basic and acidic residues" evidence="1">
    <location>
        <begin position="1"/>
        <end position="15"/>
    </location>
</feature>
<dbReference type="EMBL" id="JAHRHJ020000011">
    <property type="protein sequence ID" value="KAH9295192.1"/>
    <property type="molecule type" value="Genomic_DNA"/>
</dbReference>
<reference evidence="2 3" key="1">
    <citation type="journal article" date="2021" name="Nat. Plants">
        <title>The Taxus genome provides insights into paclitaxel biosynthesis.</title>
        <authorList>
            <person name="Xiong X."/>
            <person name="Gou J."/>
            <person name="Liao Q."/>
            <person name="Li Y."/>
            <person name="Zhou Q."/>
            <person name="Bi G."/>
            <person name="Li C."/>
            <person name="Du R."/>
            <person name="Wang X."/>
            <person name="Sun T."/>
            <person name="Guo L."/>
            <person name="Liang H."/>
            <person name="Lu P."/>
            <person name="Wu Y."/>
            <person name="Zhang Z."/>
            <person name="Ro D.K."/>
            <person name="Shang Y."/>
            <person name="Huang S."/>
            <person name="Yan J."/>
        </authorList>
    </citation>
    <scope>NUCLEOTIDE SEQUENCE [LARGE SCALE GENOMIC DNA]</scope>
    <source>
        <strain evidence="2">Ta-2019</strain>
    </source>
</reference>
<evidence type="ECO:0000313" key="3">
    <source>
        <dbReference type="Proteomes" id="UP000824469"/>
    </source>
</evidence>
<proteinExistence type="predicted"/>
<evidence type="ECO:0000256" key="1">
    <source>
        <dbReference type="SAM" id="MobiDB-lite"/>
    </source>
</evidence>
<organism evidence="2 3">
    <name type="scientific">Taxus chinensis</name>
    <name type="common">Chinese yew</name>
    <name type="synonym">Taxus wallichiana var. chinensis</name>
    <dbReference type="NCBI Taxonomy" id="29808"/>
    <lineage>
        <taxon>Eukaryota</taxon>
        <taxon>Viridiplantae</taxon>
        <taxon>Streptophyta</taxon>
        <taxon>Embryophyta</taxon>
        <taxon>Tracheophyta</taxon>
        <taxon>Spermatophyta</taxon>
        <taxon>Pinopsida</taxon>
        <taxon>Pinidae</taxon>
        <taxon>Conifers II</taxon>
        <taxon>Cupressales</taxon>
        <taxon>Taxaceae</taxon>
        <taxon>Taxus</taxon>
    </lineage>
</organism>
<feature type="region of interest" description="Disordered" evidence="1">
    <location>
        <begin position="1"/>
        <end position="28"/>
    </location>
</feature>
<dbReference type="AlphaFoldDB" id="A0AA38CE83"/>